<keyword evidence="2" id="KW-1185">Reference proteome</keyword>
<reference evidence="1 2" key="1">
    <citation type="submission" date="2011-02" db="EMBL/GenBank/DDBJ databases">
        <authorList>
            <person name="Weinstock G."/>
            <person name="Sodergren E."/>
            <person name="Clifton S."/>
            <person name="Fulton L."/>
            <person name="Fulton B."/>
            <person name="Courtney L."/>
            <person name="Fronick C."/>
            <person name="Harrison M."/>
            <person name="Strong C."/>
            <person name="Farmer C."/>
            <person name="Delahaunty K."/>
            <person name="Markovic C."/>
            <person name="Hall O."/>
            <person name="Minx P."/>
            <person name="Tomlinson C."/>
            <person name="Mitreva M."/>
            <person name="Hou S."/>
            <person name="Chen J."/>
            <person name="Wollam A."/>
            <person name="Pepin K.H."/>
            <person name="Johnson M."/>
            <person name="Bhonagiri V."/>
            <person name="Zhang X."/>
            <person name="Suruliraj S."/>
            <person name="Warren W."/>
            <person name="Chinwalla A."/>
            <person name="Mardis E.R."/>
            <person name="Wilson R.K."/>
        </authorList>
    </citation>
    <scope>NUCLEOTIDE SEQUENCE [LARGE SCALE GENOMIC DNA]</scope>
    <source>
        <strain evidence="1 2">YIT 12057</strain>
    </source>
</reference>
<dbReference type="STRING" id="763034.HMPREF9446_02065"/>
<protein>
    <submittedName>
        <fullName evidence="1">Conserved domain protein</fullName>
    </submittedName>
</protein>
<dbReference type="EMBL" id="AFBN01000036">
    <property type="protein sequence ID" value="EGF56922.1"/>
    <property type="molecule type" value="Genomic_DNA"/>
</dbReference>
<dbReference type="AlphaFoldDB" id="F3PTJ7"/>
<accession>F3PTJ7</accession>
<dbReference type="RefSeq" id="WP_009125330.1">
    <property type="nucleotide sequence ID" value="NZ_GL882633.1"/>
</dbReference>
<name>F3PTJ7_9BACE</name>
<evidence type="ECO:0000313" key="2">
    <source>
        <dbReference type="Proteomes" id="UP000003416"/>
    </source>
</evidence>
<dbReference type="HOGENOM" id="CLU_2366944_0_0_10"/>
<organism evidence="1 2">
    <name type="scientific">Bacteroides fluxus YIT 12057</name>
    <dbReference type="NCBI Taxonomy" id="763034"/>
    <lineage>
        <taxon>Bacteria</taxon>
        <taxon>Pseudomonadati</taxon>
        <taxon>Bacteroidota</taxon>
        <taxon>Bacteroidia</taxon>
        <taxon>Bacteroidales</taxon>
        <taxon>Bacteroidaceae</taxon>
        <taxon>Bacteroides</taxon>
    </lineage>
</organism>
<dbReference type="GeneID" id="86051362"/>
<dbReference type="Proteomes" id="UP000003416">
    <property type="component" value="Unassembled WGS sequence"/>
</dbReference>
<evidence type="ECO:0000313" key="1">
    <source>
        <dbReference type="EMBL" id="EGF56922.1"/>
    </source>
</evidence>
<proteinExistence type="predicted"/>
<gene>
    <name evidence="1" type="ORF">HMPREF9446_02065</name>
</gene>
<sequence length="95" mass="10510">MEFSGKKLAGSCPIAVFRTPIRLLLFHSTYVVILDVFVVFCKSASNFASLLPVPWQAFAKAVAKFCQSDGKVLPIVWQKLADKEARSCQCMPVTI</sequence>
<comment type="caution">
    <text evidence="1">The sequence shown here is derived from an EMBL/GenBank/DDBJ whole genome shotgun (WGS) entry which is preliminary data.</text>
</comment>